<name>A0EFX0_PARTE</name>
<keyword evidence="3" id="KW-1185">Reference proteome</keyword>
<dbReference type="RefSeq" id="XP_001461584.1">
    <property type="nucleotide sequence ID" value="XM_001461547.1"/>
</dbReference>
<gene>
    <name evidence="2" type="ORF">GSPATT00026534001</name>
</gene>
<reference evidence="2 3" key="1">
    <citation type="journal article" date="2006" name="Nature">
        <title>Global trends of whole-genome duplications revealed by the ciliate Paramecium tetraurelia.</title>
        <authorList>
            <consortium name="Genoscope"/>
            <person name="Aury J.-M."/>
            <person name="Jaillon O."/>
            <person name="Duret L."/>
            <person name="Noel B."/>
            <person name="Jubin C."/>
            <person name="Porcel B.M."/>
            <person name="Segurens B."/>
            <person name="Daubin V."/>
            <person name="Anthouard V."/>
            <person name="Aiach N."/>
            <person name="Arnaiz O."/>
            <person name="Billaut A."/>
            <person name="Beisson J."/>
            <person name="Blanc I."/>
            <person name="Bouhouche K."/>
            <person name="Camara F."/>
            <person name="Duharcourt S."/>
            <person name="Guigo R."/>
            <person name="Gogendeau D."/>
            <person name="Katinka M."/>
            <person name="Keller A.-M."/>
            <person name="Kissmehl R."/>
            <person name="Klotz C."/>
            <person name="Koll F."/>
            <person name="Le Moue A."/>
            <person name="Lepere C."/>
            <person name="Malinsky S."/>
            <person name="Nowacki M."/>
            <person name="Nowak J.K."/>
            <person name="Plattner H."/>
            <person name="Poulain J."/>
            <person name="Ruiz F."/>
            <person name="Serrano V."/>
            <person name="Zagulski M."/>
            <person name="Dessen P."/>
            <person name="Betermier M."/>
            <person name="Weissenbach J."/>
            <person name="Scarpelli C."/>
            <person name="Schachter V."/>
            <person name="Sperling L."/>
            <person name="Meyer E."/>
            <person name="Cohen J."/>
            <person name="Wincker P."/>
        </authorList>
    </citation>
    <scope>NUCLEOTIDE SEQUENCE [LARGE SCALE GENOMIC DNA]</scope>
    <source>
        <strain evidence="2 3">Stock d4-2</strain>
    </source>
</reference>
<evidence type="ECO:0000313" key="3">
    <source>
        <dbReference type="Proteomes" id="UP000000600"/>
    </source>
</evidence>
<proteinExistence type="predicted"/>
<dbReference type="HOGENOM" id="CLU_761777_0_0_1"/>
<dbReference type="InParanoid" id="A0EFX0"/>
<dbReference type="GeneID" id="5047369"/>
<protein>
    <submittedName>
        <fullName evidence="2">Uncharacterized protein</fullName>
    </submittedName>
</protein>
<evidence type="ECO:0000256" key="1">
    <source>
        <dbReference type="SAM" id="MobiDB-lite"/>
    </source>
</evidence>
<dbReference type="EMBL" id="CT868676">
    <property type="protein sequence ID" value="CAK94211.1"/>
    <property type="molecule type" value="Genomic_DNA"/>
</dbReference>
<accession>A0EFX0</accession>
<evidence type="ECO:0000313" key="2">
    <source>
        <dbReference type="EMBL" id="CAK94211.1"/>
    </source>
</evidence>
<dbReference type="Proteomes" id="UP000000600">
    <property type="component" value="Unassembled WGS sequence"/>
</dbReference>
<sequence length="362" mass="42488">MLKSNKLTSESALTTNRPTSRIDSSYLNRGTSQHTQRQSTNKKYWIQINKAHEEIIDTQPYIAIEKFRKTNSCHIRVSLTLILLSHPQIGRQVPTQKINQIQMRLNNIFKKLITTMRMNHFVKRIIQNKYNNIKMRRDSTIQIQYLHNSEKKQKVEIYQMTQNLKINKNSTIKLRQEQNRLQLLSTLFNNLRQKSDNQIGFKLSRLKQQNIQPQLIYSNHLKSFRASSDYILNQMPLLPTQQISKLTEKLGNLDNYNLASERVGKPKEYCGRPQTSMKRILRRNKKFPDEQDNQLFMDESVISETEAKLNSLYGESISLQKNLIQSQKSNPIKAIQAIKKMDQIKSIINNVNANKLMNKFII</sequence>
<dbReference type="KEGG" id="ptm:GSPATT00026534001"/>
<feature type="region of interest" description="Disordered" evidence="1">
    <location>
        <begin position="1"/>
        <end position="40"/>
    </location>
</feature>
<dbReference type="AlphaFoldDB" id="A0EFX0"/>
<dbReference type="OrthoDB" id="306237at2759"/>
<organism evidence="2 3">
    <name type="scientific">Paramecium tetraurelia</name>
    <dbReference type="NCBI Taxonomy" id="5888"/>
    <lineage>
        <taxon>Eukaryota</taxon>
        <taxon>Sar</taxon>
        <taxon>Alveolata</taxon>
        <taxon>Ciliophora</taxon>
        <taxon>Intramacronucleata</taxon>
        <taxon>Oligohymenophorea</taxon>
        <taxon>Peniculida</taxon>
        <taxon>Parameciidae</taxon>
        <taxon>Paramecium</taxon>
    </lineage>
</organism>